<accession>A0A1W6MWF2</accession>
<organism evidence="1 2">
    <name type="scientific">Methylocystis bryophila</name>
    <dbReference type="NCBI Taxonomy" id="655015"/>
    <lineage>
        <taxon>Bacteria</taxon>
        <taxon>Pseudomonadati</taxon>
        <taxon>Pseudomonadota</taxon>
        <taxon>Alphaproteobacteria</taxon>
        <taxon>Hyphomicrobiales</taxon>
        <taxon>Methylocystaceae</taxon>
        <taxon>Methylocystis</taxon>
    </lineage>
</organism>
<dbReference type="Proteomes" id="UP000193978">
    <property type="component" value="Chromosome"/>
</dbReference>
<dbReference type="AlphaFoldDB" id="A0A1W6MWF2"/>
<reference evidence="1 2" key="1">
    <citation type="submission" date="2017-02" db="EMBL/GenBank/DDBJ databases">
        <authorList>
            <person name="Peterson S.W."/>
        </authorList>
    </citation>
    <scope>NUCLEOTIDE SEQUENCE [LARGE SCALE GENOMIC DNA]</scope>
    <source>
        <strain evidence="1 2">S285</strain>
    </source>
</reference>
<keyword evidence="2" id="KW-1185">Reference proteome</keyword>
<name>A0A1W6MWF2_9HYPH</name>
<proteinExistence type="predicted"/>
<gene>
    <name evidence="1" type="ORF">B1812_13425</name>
</gene>
<evidence type="ECO:0000313" key="1">
    <source>
        <dbReference type="EMBL" id="ARN81917.1"/>
    </source>
</evidence>
<sequence>MRTLEETRAATGLSSEEIIVGAAETEATHAILRSYLSNLWRGTNVVRDLIVCDLRTALDLGVQERAASLLLVLRLFLTNHAVAALAPCPCDRNCSELSFDEATGRYSSHCPNLSAFTKPNP</sequence>
<dbReference type="EMBL" id="CP019948">
    <property type="protein sequence ID" value="ARN81917.1"/>
    <property type="molecule type" value="Genomic_DNA"/>
</dbReference>
<evidence type="ECO:0000313" key="2">
    <source>
        <dbReference type="Proteomes" id="UP000193978"/>
    </source>
</evidence>
<protein>
    <submittedName>
        <fullName evidence="1">Uncharacterized protein</fullName>
    </submittedName>
</protein>
<dbReference type="KEGG" id="mbry:B1812_13425"/>
<dbReference type="RefSeq" id="WP_102938098.1">
    <property type="nucleotide sequence ID" value="NZ_AP027149.1"/>
</dbReference>